<evidence type="ECO:0000256" key="3">
    <source>
        <dbReference type="ARBA" id="ARBA00022525"/>
    </source>
</evidence>
<gene>
    <name evidence="12" type="ORF">CTOB1V02_LOCUS8424</name>
</gene>
<keyword evidence="5" id="KW-0399">Innate immunity</keyword>
<accession>A0A7R8WF76</accession>
<dbReference type="PANTHER" id="PTHR45828">
    <property type="entry name" value="CYTOCHROME B561/FERRIC REDUCTASE TRANSMEMBRANE"/>
    <property type="match status" value="1"/>
</dbReference>
<feature type="compositionally biased region" description="Basic and acidic residues" evidence="9">
    <location>
        <begin position="134"/>
        <end position="144"/>
    </location>
</feature>
<dbReference type="GO" id="GO:0016020">
    <property type="term" value="C:membrane"/>
    <property type="evidence" value="ECO:0007669"/>
    <property type="project" value="TreeGrafter"/>
</dbReference>
<dbReference type="InterPro" id="IPR051237">
    <property type="entry name" value="Ferric-chelate_Red/DefProt"/>
</dbReference>
<dbReference type="OrthoDB" id="6418377at2759"/>
<dbReference type="CDD" id="cd08544">
    <property type="entry name" value="Reeler"/>
    <property type="match status" value="1"/>
</dbReference>
<dbReference type="InterPro" id="IPR002861">
    <property type="entry name" value="Reeler_dom"/>
</dbReference>
<keyword evidence="8" id="KW-0044">Antibiotic</keyword>
<keyword evidence="4" id="KW-0929">Antimicrobial</keyword>
<keyword evidence="7" id="KW-0391">Immunity</keyword>
<protein>
    <recommendedName>
        <fullName evidence="11">Reelin domain-containing protein</fullName>
    </recommendedName>
</protein>
<dbReference type="InterPro" id="IPR042307">
    <property type="entry name" value="Reeler_sf"/>
</dbReference>
<comment type="subcellular location">
    <subcellularLocation>
        <location evidence="1">Secreted</location>
    </subcellularLocation>
</comment>
<feature type="domain" description="Reelin" evidence="11">
    <location>
        <begin position="31"/>
        <end position="133"/>
    </location>
</feature>
<evidence type="ECO:0000256" key="7">
    <source>
        <dbReference type="ARBA" id="ARBA00022859"/>
    </source>
</evidence>
<keyword evidence="6 10" id="KW-0732">Signal</keyword>
<evidence type="ECO:0000256" key="8">
    <source>
        <dbReference type="ARBA" id="ARBA00023022"/>
    </source>
</evidence>
<dbReference type="GO" id="GO:0042742">
    <property type="term" value="P:defense response to bacterium"/>
    <property type="evidence" value="ECO:0007669"/>
    <property type="project" value="UniProtKB-KW"/>
</dbReference>
<organism evidence="12">
    <name type="scientific">Cyprideis torosa</name>
    <dbReference type="NCBI Taxonomy" id="163714"/>
    <lineage>
        <taxon>Eukaryota</taxon>
        <taxon>Metazoa</taxon>
        <taxon>Ecdysozoa</taxon>
        <taxon>Arthropoda</taxon>
        <taxon>Crustacea</taxon>
        <taxon>Oligostraca</taxon>
        <taxon>Ostracoda</taxon>
        <taxon>Podocopa</taxon>
        <taxon>Podocopida</taxon>
        <taxon>Cytherocopina</taxon>
        <taxon>Cytheroidea</taxon>
        <taxon>Cytherideidae</taxon>
        <taxon>Cyprideis</taxon>
    </lineage>
</organism>
<comment type="similarity">
    <text evidence="2">Belongs to the insect defense protein family.</text>
</comment>
<name>A0A7R8WF76_9CRUS</name>
<evidence type="ECO:0000256" key="5">
    <source>
        <dbReference type="ARBA" id="ARBA00022588"/>
    </source>
</evidence>
<dbReference type="EMBL" id="OB662786">
    <property type="protein sequence ID" value="CAD7230566.1"/>
    <property type="molecule type" value="Genomic_DNA"/>
</dbReference>
<evidence type="ECO:0000256" key="6">
    <source>
        <dbReference type="ARBA" id="ARBA00022729"/>
    </source>
</evidence>
<feature type="chain" id="PRO_5043557259" description="Reelin domain-containing protein" evidence="10">
    <location>
        <begin position="26"/>
        <end position="144"/>
    </location>
</feature>
<keyword evidence="3" id="KW-0964">Secreted</keyword>
<dbReference type="Gene3D" id="2.60.40.4060">
    <property type="entry name" value="Reeler domain"/>
    <property type="match status" value="1"/>
</dbReference>
<evidence type="ECO:0000256" key="4">
    <source>
        <dbReference type="ARBA" id="ARBA00022529"/>
    </source>
</evidence>
<dbReference type="AlphaFoldDB" id="A0A7R8WF76"/>
<feature type="signal peptide" evidence="10">
    <location>
        <begin position="1"/>
        <end position="25"/>
    </location>
</feature>
<sequence>MSSVSVFSFMCFLSVLRCSYEYSMGAPDAACADMVPGHGPSSQSSASPYDLSVDVAEVANGDKIDVVIHGSKPFMGFFLQARNVSDENDITGSFIVKDDTEMGFLICNQGYSGESKVEAIASTSEANFRPPASNEHHRPDWSEP</sequence>
<evidence type="ECO:0000259" key="11">
    <source>
        <dbReference type="Pfam" id="PF02014"/>
    </source>
</evidence>
<dbReference type="GO" id="GO:0045087">
    <property type="term" value="P:innate immune response"/>
    <property type="evidence" value="ECO:0007669"/>
    <property type="project" value="UniProtKB-KW"/>
</dbReference>
<evidence type="ECO:0000256" key="9">
    <source>
        <dbReference type="SAM" id="MobiDB-lite"/>
    </source>
</evidence>
<evidence type="ECO:0000256" key="1">
    <source>
        <dbReference type="ARBA" id="ARBA00004613"/>
    </source>
</evidence>
<dbReference type="PANTHER" id="PTHR45828:SF9">
    <property type="entry name" value="CELL WALL INTEGRITY AND STRESS RESPONSE COMPONENT 4-LIKE-RELATED"/>
    <property type="match status" value="1"/>
</dbReference>
<proteinExistence type="inferred from homology"/>
<reference evidence="12" key="1">
    <citation type="submission" date="2020-11" db="EMBL/GenBank/DDBJ databases">
        <authorList>
            <person name="Tran Van P."/>
        </authorList>
    </citation>
    <scope>NUCLEOTIDE SEQUENCE</scope>
</reference>
<evidence type="ECO:0000313" key="12">
    <source>
        <dbReference type="EMBL" id="CAD7230566.1"/>
    </source>
</evidence>
<dbReference type="Pfam" id="PF02014">
    <property type="entry name" value="Reeler"/>
    <property type="match status" value="1"/>
</dbReference>
<dbReference type="GO" id="GO:0005576">
    <property type="term" value="C:extracellular region"/>
    <property type="evidence" value="ECO:0007669"/>
    <property type="project" value="UniProtKB-SubCell"/>
</dbReference>
<evidence type="ECO:0000256" key="10">
    <source>
        <dbReference type="SAM" id="SignalP"/>
    </source>
</evidence>
<feature type="region of interest" description="Disordered" evidence="9">
    <location>
        <begin position="123"/>
        <end position="144"/>
    </location>
</feature>
<evidence type="ECO:0000256" key="2">
    <source>
        <dbReference type="ARBA" id="ARBA00008501"/>
    </source>
</evidence>